<protein>
    <submittedName>
        <fullName evidence="1">Uncharacterized protein</fullName>
    </submittedName>
</protein>
<dbReference type="AlphaFoldDB" id="A0A2C6KG18"/>
<dbReference type="RefSeq" id="XP_067917801.1">
    <property type="nucleotide sequence ID" value="XM_068070222.1"/>
</dbReference>
<feature type="non-terminal residue" evidence="1">
    <location>
        <position position="1"/>
    </location>
</feature>
<name>A0A2C6KG18_9APIC</name>
<keyword evidence="2" id="KW-1185">Reference proteome</keyword>
<accession>A0A2C6KG18</accession>
<organism evidence="1 2">
    <name type="scientific">Cystoisospora suis</name>
    <dbReference type="NCBI Taxonomy" id="483139"/>
    <lineage>
        <taxon>Eukaryota</taxon>
        <taxon>Sar</taxon>
        <taxon>Alveolata</taxon>
        <taxon>Apicomplexa</taxon>
        <taxon>Conoidasida</taxon>
        <taxon>Coccidia</taxon>
        <taxon>Eucoccidiorida</taxon>
        <taxon>Eimeriorina</taxon>
        <taxon>Sarcocystidae</taxon>
        <taxon>Cystoisospora</taxon>
    </lineage>
</organism>
<comment type="caution">
    <text evidence="1">The sequence shown here is derived from an EMBL/GenBank/DDBJ whole genome shotgun (WGS) entry which is preliminary data.</text>
</comment>
<proteinExistence type="predicted"/>
<evidence type="ECO:0000313" key="1">
    <source>
        <dbReference type="EMBL" id="PHJ16069.1"/>
    </source>
</evidence>
<dbReference type="VEuPathDB" id="ToxoDB:CSUI_010117"/>
<dbReference type="Proteomes" id="UP000221165">
    <property type="component" value="Unassembled WGS sequence"/>
</dbReference>
<gene>
    <name evidence="1" type="ORF">CSUI_010117</name>
</gene>
<dbReference type="GeneID" id="94433433"/>
<reference evidence="1 2" key="1">
    <citation type="journal article" date="2017" name="Int. J. Parasitol.">
        <title>The genome of the protozoan parasite Cystoisospora suis and a reverse vaccinology approach to identify vaccine candidates.</title>
        <authorList>
            <person name="Palmieri N."/>
            <person name="Shrestha A."/>
            <person name="Ruttkowski B."/>
            <person name="Beck T."/>
            <person name="Vogl C."/>
            <person name="Tomley F."/>
            <person name="Blake D.P."/>
            <person name="Joachim A."/>
        </authorList>
    </citation>
    <scope>NUCLEOTIDE SEQUENCE [LARGE SCALE GENOMIC DNA]</scope>
    <source>
        <strain evidence="1 2">Wien I</strain>
    </source>
</reference>
<sequence length="31" mass="3562">LFSSFSSFLHCIDCLGYRINQKKKGSGQIKR</sequence>
<evidence type="ECO:0000313" key="2">
    <source>
        <dbReference type="Proteomes" id="UP000221165"/>
    </source>
</evidence>
<dbReference type="EMBL" id="MIGC01006687">
    <property type="protein sequence ID" value="PHJ16069.1"/>
    <property type="molecule type" value="Genomic_DNA"/>
</dbReference>